<name>A0A1I7UD01_9PELO</name>
<dbReference type="PANTHER" id="PTHR47023">
    <property type="entry name" value="SEX PEPTIDE RECEPTOR"/>
    <property type="match status" value="1"/>
</dbReference>
<dbReference type="AlphaFoldDB" id="A0A1I7UD01"/>
<protein>
    <submittedName>
        <fullName evidence="3">Col_cuticle_N domain-containing protein</fullName>
    </submittedName>
</protein>
<keyword evidence="1" id="KW-0812">Transmembrane</keyword>
<dbReference type="PANTHER" id="PTHR47023:SF6">
    <property type="entry name" value="G_PROTEIN_RECEP_F1_2 DOMAIN-CONTAINING PROTEIN"/>
    <property type="match status" value="1"/>
</dbReference>
<dbReference type="Proteomes" id="UP000095282">
    <property type="component" value="Unplaced"/>
</dbReference>
<evidence type="ECO:0000313" key="2">
    <source>
        <dbReference type="Proteomes" id="UP000095282"/>
    </source>
</evidence>
<dbReference type="eggNOG" id="ENOG502SKQK">
    <property type="taxonomic scope" value="Eukaryota"/>
</dbReference>
<keyword evidence="2" id="KW-1185">Reference proteome</keyword>
<keyword evidence="1" id="KW-1133">Transmembrane helix</keyword>
<feature type="transmembrane region" description="Helical" evidence="1">
    <location>
        <begin position="79"/>
        <end position="102"/>
    </location>
</feature>
<evidence type="ECO:0000313" key="3">
    <source>
        <dbReference type="WBParaSite" id="Csp11.Scaffold629.g8092.t1"/>
    </source>
</evidence>
<dbReference type="InterPro" id="IPR053071">
    <property type="entry name" value="GPCR1-related_rcpt"/>
</dbReference>
<evidence type="ECO:0000256" key="1">
    <source>
        <dbReference type="SAM" id="Phobius"/>
    </source>
</evidence>
<organism evidence="2 3">
    <name type="scientific">Caenorhabditis tropicalis</name>
    <dbReference type="NCBI Taxonomy" id="1561998"/>
    <lineage>
        <taxon>Eukaryota</taxon>
        <taxon>Metazoa</taxon>
        <taxon>Ecdysozoa</taxon>
        <taxon>Nematoda</taxon>
        <taxon>Chromadorea</taxon>
        <taxon>Rhabditida</taxon>
        <taxon>Rhabditina</taxon>
        <taxon>Rhabditomorpha</taxon>
        <taxon>Rhabditoidea</taxon>
        <taxon>Rhabditidae</taxon>
        <taxon>Peloderinae</taxon>
        <taxon>Caenorhabditis</taxon>
    </lineage>
</organism>
<accession>A0A1I7UD01</accession>
<sequence length="122" mass="14083">MATKIFAFTIYQYFHRISVPPKINESVFLSLISIRNFRFQAAKCCCGDGFFFDFPRKKCEVSANVGFMFGRLNNGWSHMAVYGFAYPMILLMLVAPLCAVMLGMGKREKEKEIDDFRIHCIK</sequence>
<reference evidence="3" key="1">
    <citation type="submission" date="2016-11" db="UniProtKB">
        <authorList>
            <consortium name="WormBaseParasite"/>
        </authorList>
    </citation>
    <scope>IDENTIFICATION</scope>
</reference>
<dbReference type="WBParaSite" id="Csp11.Scaffold629.g8092.t1">
    <property type="protein sequence ID" value="Csp11.Scaffold629.g8092.t1"/>
    <property type="gene ID" value="Csp11.Scaffold629.g8092"/>
</dbReference>
<proteinExistence type="predicted"/>
<keyword evidence="1" id="KW-0472">Membrane</keyword>